<dbReference type="AlphaFoldDB" id="A0A382DIY8"/>
<dbReference type="Pfam" id="PF00160">
    <property type="entry name" value="Pro_isomerase"/>
    <property type="match status" value="1"/>
</dbReference>
<gene>
    <name evidence="5" type="ORF">METZ01_LOCUS190808</name>
</gene>
<sequence length="170" mass="18443">MVSNAEGVFMADDPENTIQIELKDGNVIIELMTDVAPNHSNRIKELAREGFYDGVPFHRVIEGFMAQTGDGQNMNGTGGSSKPDLMNEFSDTSHLRGTVSMARTADPDSANSQFFICFAEAPHLDGQYTAFGQVIKGMEFVDSIKRGESGSGTVDDPDMMISVKVLADIQ</sequence>
<protein>
    <recommendedName>
        <fullName evidence="1">peptidylprolyl isomerase</fullName>
        <ecNumber evidence="1">5.2.1.8</ecNumber>
    </recommendedName>
</protein>
<evidence type="ECO:0000259" key="4">
    <source>
        <dbReference type="PROSITE" id="PS50072"/>
    </source>
</evidence>
<dbReference type="PRINTS" id="PR00153">
    <property type="entry name" value="CSAPPISMRASE"/>
</dbReference>
<dbReference type="EMBL" id="UINC01039453">
    <property type="protein sequence ID" value="SVB37954.1"/>
    <property type="molecule type" value="Genomic_DNA"/>
</dbReference>
<reference evidence="5" key="1">
    <citation type="submission" date="2018-05" db="EMBL/GenBank/DDBJ databases">
        <authorList>
            <person name="Lanie J.A."/>
            <person name="Ng W.-L."/>
            <person name="Kazmierczak K.M."/>
            <person name="Andrzejewski T.M."/>
            <person name="Davidsen T.M."/>
            <person name="Wayne K.J."/>
            <person name="Tettelin H."/>
            <person name="Glass J.I."/>
            <person name="Rusch D."/>
            <person name="Podicherti R."/>
            <person name="Tsui H.-C.T."/>
            <person name="Winkler M.E."/>
        </authorList>
    </citation>
    <scope>NUCLEOTIDE SEQUENCE</scope>
</reference>
<keyword evidence="3" id="KW-0413">Isomerase</keyword>
<dbReference type="PROSITE" id="PS00170">
    <property type="entry name" value="CSA_PPIASE_1"/>
    <property type="match status" value="1"/>
</dbReference>
<evidence type="ECO:0000256" key="2">
    <source>
        <dbReference type="ARBA" id="ARBA00023110"/>
    </source>
</evidence>
<dbReference type="CDD" id="cd00317">
    <property type="entry name" value="cyclophilin"/>
    <property type="match status" value="1"/>
</dbReference>
<dbReference type="Gene3D" id="2.40.100.10">
    <property type="entry name" value="Cyclophilin-like"/>
    <property type="match status" value="1"/>
</dbReference>
<feature type="domain" description="PPIase cyclophilin-type" evidence="4">
    <location>
        <begin position="25"/>
        <end position="168"/>
    </location>
</feature>
<dbReference type="InterPro" id="IPR020892">
    <property type="entry name" value="Cyclophilin-type_PPIase_CS"/>
</dbReference>
<evidence type="ECO:0000256" key="1">
    <source>
        <dbReference type="ARBA" id="ARBA00013194"/>
    </source>
</evidence>
<dbReference type="PANTHER" id="PTHR45625:SF4">
    <property type="entry name" value="PEPTIDYLPROLYL ISOMERASE DOMAIN AND WD REPEAT-CONTAINING PROTEIN 1"/>
    <property type="match status" value="1"/>
</dbReference>
<accession>A0A382DIY8</accession>
<dbReference type="GO" id="GO:0006457">
    <property type="term" value="P:protein folding"/>
    <property type="evidence" value="ECO:0007669"/>
    <property type="project" value="InterPro"/>
</dbReference>
<dbReference type="SUPFAM" id="SSF50891">
    <property type="entry name" value="Cyclophilin-like"/>
    <property type="match status" value="1"/>
</dbReference>
<evidence type="ECO:0000256" key="3">
    <source>
        <dbReference type="ARBA" id="ARBA00023235"/>
    </source>
</evidence>
<dbReference type="InterPro" id="IPR044666">
    <property type="entry name" value="Cyclophilin_A-like"/>
</dbReference>
<keyword evidence="2" id="KW-0697">Rotamase</keyword>
<dbReference type="EC" id="5.2.1.8" evidence="1"/>
<evidence type="ECO:0000313" key="5">
    <source>
        <dbReference type="EMBL" id="SVB37954.1"/>
    </source>
</evidence>
<proteinExistence type="predicted"/>
<dbReference type="InterPro" id="IPR002130">
    <property type="entry name" value="Cyclophilin-type_PPIase_dom"/>
</dbReference>
<name>A0A382DIY8_9ZZZZ</name>
<dbReference type="PANTHER" id="PTHR45625">
    <property type="entry name" value="PEPTIDYL-PROLYL CIS-TRANS ISOMERASE-RELATED"/>
    <property type="match status" value="1"/>
</dbReference>
<dbReference type="PROSITE" id="PS50072">
    <property type="entry name" value="CSA_PPIASE_2"/>
    <property type="match status" value="1"/>
</dbReference>
<organism evidence="5">
    <name type="scientific">marine metagenome</name>
    <dbReference type="NCBI Taxonomy" id="408172"/>
    <lineage>
        <taxon>unclassified sequences</taxon>
        <taxon>metagenomes</taxon>
        <taxon>ecological metagenomes</taxon>
    </lineage>
</organism>
<dbReference type="GO" id="GO:0003755">
    <property type="term" value="F:peptidyl-prolyl cis-trans isomerase activity"/>
    <property type="evidence" value="ECO:0007669"/>
    <property type="project" value="UniProtKB-KW"/>
</dbReference>
<dbReference type="InterPro" id="IPR029000">
    <property type="entry name" value="Cyclophilin-like_dom_sf"/>
</dbReference>